<dbReference type="EMBL" id="AKHY01000197">
    <property type="protein sequence ID" value="EIT74063.1"/>
    <property type="molecule type" value="Genomic_DNA"/>
</dbReference>
<accession>I8TK06</accession>
<protein>
    <submittedName>
        <fullName evidence="2">Putative hydrolase related to dienelactone hydrolase</fullName>
    </submittedName>
</protein>
<dbReference type="InterPro" id="IPR029058">
    <property type="entry name" value="AB_hydrolase_fold"/>
</dbReference>
<evidence type="ECO:0000259" key="1">
    <source>
        <dbReference type="Pfam" id="PF01738"/>
    </source>
</evidence>
<dbReference type="PANTHER" id="PTHR17630:SF44">
    <property type="entry name" value="PROTEIN AIM2"/>
    <property type="match status" value="1"/>
</dbReference>
<feature type="domain" description="Dienelactone hydrolase" evidence="1">
    <location>
        <begin position="40"/>
        <end position="270"/>
    </location>
</feature>
<dbReference type="Pfam" id="PF01738">
    <property type="entry name" value="DLH"/>
    <property type="match status" value="1"/>
</dbReference>
<evidence type="ECO:0000313" key="2">
    <source>
        <dbReference type="EMBL" id="EIT74063.1"/>
    </source>
</evidence>
<gene>
    <name evidence="2" type="ORF">Ao3042_09954</name>
</gene>
<comment type="caution">
    <text evidence="2">The sequence shown here is derived from an EMBL/GenBank/DDBJ whole genome shotgun (WGS) entry which is preliminary data.</text>
</comment>
<dbReference type="InterPro" id="IPR002925">
    <property type="entry name" value="Dienelactn_hydro"/>
</dbReference>
<dbReference type="PANTHER" id="PTHR17630">
    <property type="entry name" value="DIENELACTONE HYDROLASE"/>
    <property type="match status" value="1"/>
</dbReference>
<dbReference type="SUPFAM" id="SSF53474">
    <property type="entry name" value="alpha/beta-Hydrolases"/>
    <property type="match status" value="1"/>
</dbReference>
<dbReference type="Proteomes" id="UP000002812">
    <property type="component" value="Unassembled WGS sequence"/>
</dbReference>
<dbReference type="GO" id="GO:0016787">
    <property type="term" value="F:hydrolase activity"/>
    <property type="evidence" value="ECO:0007669"/>
    <property type="project" value="UniProtKB-KW"/>
</dbReference>
<organism evidence="2 3">
    <name type="scientific">Aspergillus oryzae (strain 3.042)</name>
    <name type="common">Yellow koji mold</name>
    <dbReference type="NCBI Taxonomy" id="1160506"/>
    <lineage>
        <taxon>Eukaryota</taxon>
        <taxon>Fungi</taxon>
        <taxon>Dikarya</taxon>
        <taxon>Ascomycota</taxon>
        <taxon>Pezizomycotina</taxon>
        <taxon>Eurotiomycetes</taxon>
        <taxon>Eurotiomycetidae</taxon>
        <taxon>Eurotiales</taxon>
        <taxon>Aspergillaceae</taxon>
        <taxon>Aspergillus</taxon>
        <taxon>Aspergillus subgen. Circumdati</taxon>
    </lineage>
</organism>
<keyword evidence="2" id="KW-0378">Hydrolase</keyword>
<name>I8TK06_ASPO3</name>
<dbReference type="AlphaFoldDB" id="I8TK06"/>
<dbReference type="Gene3D" id="3.40.50.1820">
    <property type="entry name" value="alpha/beta hydrolase"/>
    <property type="match status" value="1"/>
</dbReference>
<evidence type="ECO:0000313" key="3">
    <source>
        <dbReference type="Proteomes" id="UP000002812"/>
    </source>
</evidence>
<reference evidence="2 3" key="1">
    <citation type="journal article" date="2012" name="Eukaryot. Cell">
        <title>Draft genome sequence of Aspergillus oryzae strain 3.042.</title>
        <authorList>
            <person name="Zhao G."/>
            <person name="Yao Y."/>
            <person name="Qi W."/>
            <person name="Wang C."/>
            <person name="Hou L."/>
            <person name="Zeng B."/>
            <person name="Cao X."/>
        </authorList>
    </citation>
    <scope>NUCLEOTIDE SEQUENCE [LARGE SCALE GENOMIC DNA]</scope>
    <source>
        <strain evidence="2 3">3.042</strain>
    </source>
</reference>
<proteinExistence type="predicted"/>
<sequence>MRALLLASHSIPREKNPLADALHNVPPELTSNTPFSSLVNTYITYPKDNKTPEKAIVFLTDIFGIFPNSQLLADEFAKAGYLTVIPDLFQGDQVNVADMESGKADLPSWLPKHQPANVDPVVEASVRYVRETLGAKSVGAVGYCFGAKAYLTGYEYGFLMGHSQYVTRLLMTNKVDVGFAAHPSFITHEELGAIQGPLSIAAAEIDSIFTTQLRHESENTLIKAGHPWQINLFSGVAHGFAIRGDMNVRIQRWAKEQAFVQAVSWFNQHLRGEIFVVIHLGIHGSGHT</sequence>
<dbReference type="HOGENOM" id="CLU_054590_2_2_1"/>
<reference evidence="3" key="2">
    <citation type="submission" date="2012-06" db="EMBL/GenBank/DDBJ databases">
        <title>Comparative genomic analyses of Aspergillus oryzae 3.042 and A. oryzae RIB40 for soy-sauce fermentation.</title>
        <authorList>
            <person name="Zhao G."/>
            <person name="Hou L."/>
            <person name="Wang C."/>
            <person name="Cao X."/>
        </authorList>
    </citation>
    <scope>NUCLEOTIDE SEQUENCE [LARGE SCALE GENOMIC DNA]</scope>
    <source>
        <strain evidence="3">3.042</strain>
    </source>
</reference>